<dbReference type="GO" id="GO:0043531">
    <property type="term" value="F:ADP binding"/>
    <property type="evidence" value="ECO:0007669"/>
    <property type="project" value="InterPro"/>
</dbReference>
<dbReference type="AlphaFoldDB" id="A0A1I6FIX8"/>
<dbReference type="InterPro" id="IPR011990">
    <property type="entry name" value="TPR-like_helical_dom_sf"/>
</dbReference>
<evidence type="ECO:0000256" key="3">
    <source>
        <dbReference type="ARBA" id="ARBA00023125"/>
    </source>
</evidence>
<organism evidence="8 9">
    <name type="scientific">Lentzea waywayandensis</name>
    <dbReference type="NCBI Taxonomy" id="84724"/>
    <lineage>
        <taxon>Bacteria</taxon>
        <taxon>Bacillati</taxon>
        <taxon>Actinomycetota</taxon>
        <taxon>Actinomycetes</taxon>
        <taxon>Pseudonocardiales</taxon>
        <taxon>Pseudonocardiaceae</taxon>
        <taxon>Lentzea</taxon>
    </lineage>
</organism>
<dbReference type="GO" id="GO:0006355">
    <property type="term" value="P:regulation of DNA-templated transcription"/>
    <property type="evidence" value="ECO:0007669"/>
    <property type="project" value="InterPro"/>
</dbReference>
<dbReference type="Proteomes" id="UP000198583">
    <property type="component" value="Unassembled WGS sequence"/>
</dbReference>
<comment type="similarity">
    <text evidence="1">Belongs to the AfsR/DnrI/RedD regulatory family.</text>
</comment>
<protein>
    <submittedName>
        <fullName evidence="8">DNA-binding transcriptional activator of the SARP family</fullName>
    </submittedName>
</protein>
<keyword evidence="4" id="KW-0804">Transcription</keyword>
<proteinExistence type="inferred from homology"/>
<dbReference type="InterPro" id="IPR036388">
    <property type="entry name" value="WH-like_DNA-bd_sf"/>
</dbReference>
<keyword evidence="9" id="KW-1185">Reference proteome</keyword>
<dbReference type="Gene3D" id="3.40.50.300">
    <property type="entry name" value="P-loop containing nucleotide triphosphate hydrolases"/>
    <property type="match status" value="1"/>
</dbReference>
<dbReference type="SMART" id="SM01043">
    <property type="entry name" value="BTAD"/>
    <property type="match status" value="1"/>
</dbReference>
<evidence type="ECO:0000256" key="4">
    <source>
        <dbReference type="ARBA" id="ARBA00023163"/>
    </source>
</evidence>
<dbReference type="GO" id="GO:0003677">
    <property type="term" value="F:DNA binding"/>
    <property type="evidence" value="ECO:0007669"/>
    <property type="project" value="UniProtKB-UniRule"/>
</dbReference>
<feature type="DNA-binding region" description="OmpR/PhoB-type" evidence="5">
    <location>
        <begin position="11"/>
        <end position="111"/>
    </location>
</feature>
<dbReference type="PRINTS" id="PR00364">
    <property type="entry name" value="DISEASERSIST"/>
</dbReference>
<evidence type="ECO:0000259" key="7">
    <source>
        <dbReference type="PROSITE" id="PS51755"/>
    </source>
</evidence>
<dbReference type="CDD" id="cd00383">
    <property type="entry name" value="trans_reg_C"/>
    <property type="match status" value="1"/>
</dbReference>
<dbReference type="InterPro" id="IPR001867">
    <property type="entry name" value="OmpR/PhoB-type_DNA-bd"/>
</dbReference>
<dbReference type="Pfam" id="PF03704">
    <property type="entry name" value="BTAD"/>
    <property type="match status" value="1"/>
</dbReference>
<evidence type="ECO:0000256" key="1">
    <source>
        <dbReference type="ARBA" id="ARBA00005820"/>
    </source>
</evidence>
<evidence type="ECO:0000313" key="9">
    <source>
        <dbReference type="Proteomes" id="UP000198583"/>
    </source>
</evidence>
<evidence type="ECO:0000256" key="2">
    <source>
        <dbReference type="ARBA" id="ARBA00023015"/>
    </source>
</evidence>
<dbReference type="GO" id="GO:0000160">
    <property type="term" value="P:phosphorelay signal transduction system"/>
    <property type="evidence" value="ECO:0007669"/>
    <property type="project" value="InterPro"/>
</dbReference>
<dbReference type="RefSeq" id="WP_093606282.1">
    <property type="nucleotide sequence ID" value="NZ_FOYL01000023.1"/>
</dbReference>
<dbReference type="Gene3D" id="1.25.40.10">
    <property type="entry name" value="Tetratricopeptide repeat domain"/>
    <property type="match status" value="2"/>
</dbReference>
<keyword evidence="3 5" id="KW-0238">DNA-binding</keyword>
<dbReference type="PROSITE" id="PS51755">
    <property type="entry name" value="OMPR_PHOB"/>
    <property type="match status" value="1"/>
</dbReference>
<evidence type="ECO:0000256" key="6">
    <source>
        <dbReference type="SAM" id="MobiDB-lite"/>
    </source>
</evidence>
<evidence type="ECO:0000256" key="5">
    <source>
        <dbReference type="PROSITE-ProRule" id="PRU01091"/>
    </source>
</evidence>
<reference evidence="9" key="1">
    <citation type="submission" date="2016-10" db="EMBL/GenBank/DDBJ databases">
        <authorList>
            <person name="Varghese N."/>
            <person name="Submissions S."/>
        </authorList>
    </citation>
    <scope>NUCLEOTIDE SEQUENCE [LARGE SCALE GENOMIC DNA]</scope>
    <source>
        <strain evidence="9">DSM 44232</strain>
    </source>
</reference>
<dbReference type="InterPro" id="IPR016032">
    <property type="entry name" value="Sig_transdc_resp-reg_C-effctor"/>
</dbReference>
<keyword evidence="2" id="KW-0805">Transcription regulation</keyword>
<accession>A0A1I6FIX8</accession>
<dbReference type="PANTHER" id="PTHR35807">
    <property type="entry name" value="TRANSCRIPTIONAL REGULATOR REDD-RELATED"/>
    <property type="match status" value="1"/>
</dbReference>
<name>A0A1I6FIX8_9PSEU</name>
<dbReference type="InterPro" id="IPR005158">
    <property type="entry name" value="BTAD"/>
</dbReference>
<feature type="domain" description="OmpR/PhoB-type" evidence="7">
    <location>
        <begin position="11"/>
        <end position="111"/>
    </location>
</feature>
<feature type="region of interest" description="Disordered" evidence="6">
    <location>
        <begin position="633"/>
        <end position="652"/>
    </location>
</feature>
<gene>
    <name evidence="8" type="ORF">SAMN04488564_12316</name>
</gene>
<sequence>MVAFLLPRSSEPLASSAPGLEFAVLGPVRVWRDGVELNLGSPQQRLTLAVLLLARGRVVQAAEIIAALWADEEPLSARGTVRTYVHRLRRMLGDDADGPLRSVGNGYQLRVEEGALDLDRFVAARNAAVQVRAGDAVQAGRLLRAAIGEWTDEAFAGLPGEWAAAERRRLRYLGVQTAESLAELELEFELGERADLVERLATLAEAEPLREHVHELLMLALYRSGRPAEALTAFEQIRATLRDELGVDPGPALRDLHQQILRADVDLMPAPAPIAVRPAQLPAALPVFSGRQTELDDLTTRLGADPAPNVVVVHGTAGVGKTTFAVRWATLAAPSYPDGQLYVNLRGFEAGGVARLPEDVLGELLEALGVPAGDQPSGMDALAARYRSTLAARRMLVVLDNAGSDTQVLALLPGGTDSLTLVTSRLELSGVVVATGAHSVPLSLLDDQESADLMALRLGRDRVAAEPEAVREIAAACARLPLALAVVCARIAGHPGLALSDTVRDLRENRLDTLEVADPSADLRSLLSWSYRALTPPAARLFRLLSLMPAPEFTMAAAASLTGLPLRQTLAAMRELTGACLVTPQRGRYSWHDLLRDYAGELLEETDTADEIPAAHRRLLDHHVVLTRAGMDALDPNNADQPPPPDVSDGVQPAPELDEHAAWTMYASEFPAVLALIRRADELGFERHAWYLAWYQRRFLHWSNRIDDLAVCNEIALRAAVRTGDQRGIGYAHRALAFVAKCRDDDAASERHLDQALAAFAAADDPVAQAFVHRQFIGLLIYYRPDVGQYDAASARVEKARALLRSAHRPDLECALLTPASRILFQAGRTEEAVAAALLARARNEELGRKSDLVDALDVLAFAHAKLGDHQKAIKFKEERIAILSKTDDPGLSLSLREVLAFEVIELISLLLGAGEHARAETTQRDVLRGLRDELAGATDQATRDLLRDLDVLISAERPGREWYAAGEATFRRAAELAEQAGSLRWMAQLAPEGVITATPEEPT</sequence>
<dbReference type="CDD" id="cd15831">
    <property type="entry name" value="BTAD"/>
    <property type="match status" value="1"/>
</dbReference>
<dbReference type="SUPFAM" id="SSF52540">
    <property type="entry name" value="P-loop containing nucleoside triphosphate hydrolases"/>
    <property type="match status" value="1"/>
</dbReference>
<evidence type="ECO:0000313" key="8">
    <source>
        <dbReference type="EMBL" id="SFR29901.1"/>
    </source>
</evidence>
<dbReference type="STRING" id="84724.SAMN04488564_12316"/>
<dbReference type="InterPro" id="IPR027417">
    <property type="entry name" value="P-loop_NTPase"/>
</dbReference>
<dbReference type="Pfam" id="PF00486">
    <property type="entry name" value="Trans_reg_C"/>
    <property type="match status" value="1"/>
</dbReference>
<dbReference type="EMBL" id="FOYL01000023">
    <property type="protein sequence ID" value="SFR29901.1"/>
    <property type="molecule type" value="Genomic_DNA"/>
</dbReference>
<dbReference type="PANTHER" id="PTHR35807:SF1">
    <property type="entry name" value="TRANSCRIPTIONAL REGULATOR REDD"/>
    <property type="match status" value="1"/>
</dbReference>
<dbReference type="SUPFAM" id="SSF48452">
    <property type="entry name" value="TPR-like"/>
    <property type="match status" value="2"/>
</dbReference>
<dbReference type="Gene3D" id="1.10.10.10">
    <property type="entry name" value="Winged helix-like DNA-binding domain superfamily/Winged helix DNA-binding domain"/>
    <property type="match status" value="1"/>
</dbReference>
<dbReference type="SUPFAM" id="SSF46894">
    <property type="entry name" value="C-terminal effector domain of the bipartite response regulators"/>
    <property type="match status" value="1"/>
</dbReference>
<dbReference type="SMART" id="SM00862">
    <property type="entry name" value="Trans_reg_C"/>
    <property type="match status" value="1"/>
</dbReference>
<dbReference type="OrthoDB" id="3646918at2"/>
<dbReference type="InterPro" id="IPR051677">
    <property type="entry name" value="AfsR-DnrI-RedD_regulator"/>
</dbReference>